<sequence>MSVQGHTTFSEMRQSLKTESEVALVFTHTAAFEEAKATPEEVVKEPEIPETPEPAQVQDEKEQAKEKVKQEKARLEHEEEERKLIDVSLRSKGDRLMSVQGHTTFSEMRQSLKTESEVALVFTHTAAFEEAKATPEEVMKEPEIPETPEPAQVQDKKAWYGFGVCPSLIVCFLVMHAKLSLMLGLLHPSRNGMMFNATPFHLVSIIDISDMLMPDRCSWLI</sequence>
<organism evidence="2 3">
    <name type="scientific">Effrenium voratum</name>
    <dbReference type="NCBI Taxonomy" id="2562239"/>
    <lineage>
        <taxon>Eukaryota</taxon>
        <taxon>Sar</taxon>
        <taxon>Alveolata</taxon>
        <taxon>Dinophyceae</taxon>
        <taxon>Suessiales</taxon>
        <taxon>Symbiodiniaceae</taxon>
        <taxon>Effrenium</taxon>
    </lineage>
</organism>
<dbReference type="EMBL" id="CAUJNA010003334">
    <property type="protein sequence ID" value="CAJ1399396.1"/>
    <property type="molecule type" value="Genomic_DNA"/>
</dbReference>
<protein>
    <submittedName>
        <fullName evidence="2">Uncharacterized protein</fullName>
    </submittedName>
</protein>
<feature type="compositionally biased region" description="Basic and acidic residues" evidence="1">
    <location>
        <begin position="58"/>
        <end position="79"/>
    </location>
</feature>
<comment type="caution">
    <text evidence="2">The sequence shown here is derived from an EMBL/GenBank/DDBJ whole genome shotgun (WGS) entry which is preliminary data.</text>
</comment>
<evidence type="ECO:0000313" key="3">
    <source>
        <dbReference type="Proteomes" id="UP001178507"/>
    </source>
</evidence>
<reference evidence="2" key="1">
    <citation type="submission" date="2023-08" db="EMBL/GenBank/DDBJ databases">
        <authorList>
            <person name="Chen Y."/>
            <person name="Shah S."/>
            <person name="Dougan E. K."/>
            <person name="Thang M."/>
            <person name="Chan C."/>
        </authorList>
    </citation>
    <scope>NUCLEOTIDE SEQUENCE</scope>
</reference>
<dbReference type="AlphaFoldDB" id="A0AA36NDH3"/>
<feature type="region of interest" description="Disordered" evidence="1">
    <location>
        <begin position="34"/>
        <end position="79"/>
    </location>
</feature>
<accession>A0AA36NDH3</accession>
<name>A0AA36NDH3_9DINO</name>
<evidence type="ECO:0000313" key="2">
    <source>
        <dbReference type="EMBL" id="CAJ1399396.1"/>
    </source>
</evidence>
<keyword evidence="3" id="KW-1185">Reference proteome</keyword>
<evidence type="ECO:0000256" key="1">
    <source>
        <dbReference type="SAM" id="MobiDB-lite"/>
    </source>
</evidence>
<proteinExistence type="predicted"/>
<dbReference type="Proteomes" id="UP001178507">
    <property type="component" value="Unassembled WGS sequence"/>
</dbReference>
<feature type="compositionally biased region" description="Basic and acidic residues" evidence="1">
    <location>
        <begin position="34"/>
        <end position="47"/>
    </location>
</feature>
<gene>
    <name evidence="2" type="ORF">EVOR1521_LOCUS22933</name>
</gene>